<dbReference type="RefSeq" id="XP_004358743.1">
    <property type="nucleotide sequence ID" value="XM_004358686.1"/>
</dbReference>
<accession>F4PTL1</accession>
<dbReference type="KEGG" id="dfa:DFA_00758"/>
<evidence type="ECO:0000313" key="3">
    <source>
        <dbReference type="Proteomes" id="UP000007797"/>
    </source>
</evidence>
<feature type="compositionally biased region" description="Basic and acidic residues" evidence="1">
    <location>
        <begin position="13"/>
        <end position="24"/>
    </location>
</feature>
<feature type="region of interest" description="Disordered" evidence="1">
    <location>
        <begin position="1"/>
        <end position="31"/>
    </location>
</feature>
<evidence type="ECO:0000313" key="2">
    <source>
        <dbReference type="EMBL" id="EGG20893.1"/>
    </source>
</evidence>
<evidence type="ECO:0008006" key="4">
    <source>
        <dbReference type="Google" id="ProtNLM"/>
    </source>
</evidence>
<dbReference type="EMBL" id="GL883010">
    <property type="protein sequence ID" value="EGG20893.1"/>
    <property type="molecule type" value="Genomic_DNA"/>
</dbReference>
<name>F4PTL1_CACFS</name>
<gene>
    <name evidence="2" type="ORF">DFA_00758</name>
</gene>
<evidence type="ECO:0000256" key="1">
    <source>
        <dbReference type="SAM" id="MobiDB-lite"/>
    </source>
</evidence>
<keyword evidence="3" id="KW-1185">Reference proteome</keyword>
<dbReference type="AlphaFoldDB" id="F4PTL1"/>
<protein>
    <recommendedName>
        <fullName evidence="4">DUF4050 domain-containing protein</fullName>
    </recommendedName>
</protein>
<reference evidence="3" key="1">
    <citation type="journal article" date="2011" name="Genome Res.">
        <title>Phylogeny-wide analysis of social amoeba genomes highlights ancient origins for complex intercellular communication.</title>
        <authorList>
            <person name="Heidel A.J."/>
            <person name="Lawal H.M."/>
            <person name="Felder M."/>
            <person name="Schilde C."/>
            <person name="Helps N.R."/>
            <person name="Tunggal B."/>
            <person name="Rivero F."/>
            <person name="John U."/>
            <person name="Schleicher M."/>
            <person name="Eichinger L."/>
            <person name="Platzer M."/>
            <person name="Noegel A.A."/>
            <person name="Schaap P."/>
            <person name="Gloeckner G."/>
        </authorList>
    </citation>
    <scope>NUCLEOTIDE SEQUENCE [LARGE SCALE GENOMIC DNA]</scope>
    <source>
        <strain evidence="3">SH3</strain>
    </source>
</reference>
<dbReference type="OrthoDB" id="17312at2759"/>
<dbReference type="Proteomes" id="UP000007797">
    <property type="component" value="Unassembled WGS sequence"/>
</dbReference>
<dbReference type="GeneID" id="14873778"/>
<organism evidence="2 3">
    <name type="scientific">Cavenderia fasciculata</name>
    <name type="common">Slime mold</name>
    <name type="synonym">Dictyostelium fasciculatum</name>
    <dbReference type="NCBI Taxonomy" id="261658"/>
    <lineage>
        <taxon>Eukaryota</taxon>
        <taxon>Amoebozoa</taxon>
        <taxon>Evosea</taxon>
        <taxon>Eumycetozoa</taxon>
        <taxon>Dictyostelia</taxon>
        <taxon>Acytosteliales</taxon>
        <taxon>Cavenderiaceae</taxon>
        <taxon>Cavenderia</taxon>
    </lineage>
</organism>
<sequence length="77" mass="8954">MNDEWRSGVYNKQPEEKENIRRSPPEPQPLQLKSIDAMKVTDELINKNGVFSSRVPLADLISILVEEWETEEMMDAH</sequence>
<proteinExistence type="predicted"/>